<dbReference type="CDD" id="cd00077">
    <property type="entry name" value="HDc"/>
    <property type="match status" value="1"/>
</dbReference>
<feature type="binding site" evidence="4">
    <location>
        <position position="190"/>
    </location>
    <ligand>
        <name>AMP</name>
        <dbReference type="ChEBI" id="CHEBI:456215"/>
    </ligand>
</feature>
<feature type="binding site" evidence="4">
    <location>
        <begin position="51"/>
        <end position="55"/>
    </location>
    <ligand>
        <name>AMP</name>
        <dbReference type="ChEBI" id="CHEBI:456215"/>
    </ligand>
</feature>
<accession>A0A5N5T3M0</accession>
<dbReference type="GO" id="GO:0007165">
    <property type="term" value="P:signal transduction"/>
    <property type="evidence" value="ECO:0007669"/>
    <property type="project" value="InterPro"/>
</dbReference>
<feature type="binding site" evidence="5">
    <location>
        <position position="90"/>
    </location>
    <ligand>
        <name>Zn(2+)</name>
        <dbReference type="ChEBI" id="CHEBI:29105"/>
        <label>2</label>
    </ligand>
</feature>
<gene>
    <name evidence="7" type="primary">pde-5_1</name>
    <name evidence="7" type="ORF">Anas_13425</name>
</gene>
<dbReference type="PANTHER" id="PTHR11347">
    <property type="entry name" value="CYCLIC NUCLEOTIDE PHOSPHODIESTERASE"/>
    <property type="match status" value="1"/>
</dbReference>
<keyword evidence="1 5" id="KW-0479">Metal-binding</keyword>
<dbReference type="Proteomes" id="UP000326759">
    <property type="component" value="Unassembled WGS sequence"/>
</dbReference>
<feature type="active site" description="Proton donor" evidence="3">
    <location>
        <position position="51"/>
    </location>
</feature>
<dbReference type="PRINTS" id="PR00387">
    <property type="entry name" value="PDIESTERASE1"/>
</dbReference>
<feature type="domain" description="PDEase" evidence="6">
    <location>
        <begin position="1"/>
        <end position="285"/>
    </location>
</feature>
<feature type="binding site" evidence="5">
    <location>
        <position position="89"/>
    </location>
    <ligand>
        <name>Zn(2+)</name>
        <dbReference type="ChEBI" id="CHEBI:29105"/>
        <label>1</label>
    </ligand>
</feature>
<keyword evidence="2" id="KW-0378">Hydrolase</keyword>
<dbReference type="SUPFAM" id="SSF109604">
    <property type="entry name" value="HD-domain/PDEase-like"/>
    <property type="match status" value="1"/>
</dbReference>
<dbReference type="PROSITE" id="PS51845">
    <property type="entry name" value="PDEASE_I_2"/>
    <property type="match status" value="1"/>
</dbReference>
<protein>
    <submittedName>
        <fullName evidence="7">Putative 3',5'-cyclic phosphodiesterase pde-5</fullName>
    </submittedName>
</protein>
<dbReference type="InterPro" id="IPR036971">
    <property type="entry name" value="PDEase_catalytic_dom_sf"/>
</dbReference>
<evidence type="ECO:0000256" key="2">
    <source>
        <dbReference type="ARBA" id="ARBA00022801"/>
    </source>
</evidence>
<dbReference type="SMART" id="SM00471">
    <property type="entry name" value="HDc"/>
    <property type="match status" value="1"/>
</dbReference>
<organism evidence="7 8">
    <name type="scientific">Armadillidium nasatum</name>
    <dbReference type="NCBI Taxonomy" id="96803"/>
    <lineage>
        <taxon>Eukaryota</taxon>
        <taxon>Metazoa</taxon>
        <taxon>Ecdysozoa</taxon>
        <taxon>Arthropoda</taxon>
        <taxon>Crustacea</taxon>
        <taxon>Multicrustacea</taxon>
        <taxon>Malacostraca</taxon>
        <taxon>Eumalacostraca</taxon>
        <taxon>Peracarida</taxon>
        <taxon>Isopoda</taxon>
        <taxon>Oniscidea</taxon>
        <taxon>Crinocheta</taxon>
        <taxon>Armadillidiidae</taxon>
        <taxon>Armadillidium</taxon>
    </lineage>
</organism>
<feature type="binding site" evidence="5">
    <location>
        <position position="55"/>
    </location>
    <ligand>
        <name>Zn(2+)</name>
        <dbReference type="ChEBI" id="CHEBI:29105"/>
        <label>1</label>
    </ligand>
</feature>
<feature type="binding site" evidence="4">
    <location>
        <position position="90"/>
    </location>
    <ligand>
        <name>AMP</name>
        <dbReference type="ChEBI" id="CHEBI:456215"/>
    </ligand>
</feature>
<reference evidence="7 8" key="1">
    <citation type="journal article" date="2019" name="PLoS Biol.">
        <title>Sex chromosomes control vertical transmission of feminizing Wolbachia symbionts in an isopod.</title>
        <authorList>
            <person name="Becking T."/>
            <person name="Chebbi M.A."/>
            <person name="Giraud I."/>
            <person name="Moumen B."/>
            <person name="Laverre T."/>
            <person name="Caubet Y."/>
            <person name="Peccoud J."/>
            <person name="Gilbert C."/>
            <person name="Cordaux R."/>
        </authorList>
    </citation>
    <scope>NUCLEOTIDE SEQUENCE [LARGE SCALE GENOMIC DNA]</scope>
    <source>
        <strain evidence="7">ANa2</strain>
        <tissue evidence="7">Whole body excluding digestive tract and cuticle</tissue>
    </source>
</reference>
<name>A0A5N5T3M0_9CRUS</name>
<feature type="binding site" evidence="4">
    <location>
        <position position="242"/>
    </location>
    <ligand>
        <name>AMP</name>
        <dbReference type="ChEBI" id="CHEBI:456215"/>
    </ligand>
</feature>
<keyword evidence="8" id="KW-1185">Reference proteome</keyword>
<sequence length="297" mass="34908">FSFNSLELEGKMVPHMLYMFKDLFGVRNFDKDSLIRFFFTVRKNYRGVPYHNWKHGFCVANSMYVIIKGSPCVFYRLEKLALFIGALCHDLDYRGTTKQFLLESDSPLVDLYSTDSYPERHFSIIVQLLQKPSDYKKILDNMKHCILATDLKKFFENKKIIEELIDEESFDMEDLEHRFLLQELTMTACDISASAKPWKIHVEYVNEVMEEFYTQGDEEKRAGKTPIPMMDWEKPEEQVPSQMEFISGFCIPCYELFEKLIPSSAPLLQESKKNLKQYKLMKKSQEKDKLNGVAVLN</sequence>
<feature type="binding site" evidence="5">
    <location>
        <position position="90"/>
    </location>
    <ligand>
        <name>Zn(2+)</name>
        <dbReference type="ChEBI" id="CHEBI:29105"/>
        <label>1</label>
    </ligand>
</feature>
<feature type="binding site" evidence="5">
    <location>
        <position position="190"/>
    </location>
    <ligand>
        <name>Zn(2+)</name>
        <dbReference type="ChEBI" id="CHEBI:29105"/>
        <label>1</label>
    </ligand>
</feature>
<dbReference type="InterPro" id="IPR002073">
    <property type="entry name" value="PDEase_catalytic_dom"/>
</dbReference>
<dbReference type="OrthoDB" id="6363181at2759"/>
<dbReference type="GO" id="GO:0004114">
    <property type="term" value="F:3',5'-cyclic-nucleotide phosphodiesterase activity"/>
    <property type="evidence" value="ECO:0007669"/>
    <property type="project" value="InterPro"/>
</dbReference>
<proteinExistence type="predicted"/>
<evidence type="ECO:0000256" key="4">
    <source>
        <dbReference type="PIRSR" id="PIRSR623088-2"/>
    </source>
</evidence>
<dbReference type="InterPro" id="IPR023088">
    <property type="entry name" value="PDEase"/>
</dbReference>
<evidence type="ECO:0000256" key="1">
    <source>
        <dbReference type="ARBA" id="ARBA00022723"/>
    </source>
</evidence>
<dbReference type="InterPro" id="IPR003607">
    <property type="entry name" value="HD/PDEase_dom"/>
</dbReference>
<dbReference type="Pfam" id="PF00233">
    <property type="entry name" value="PDEase_I"/>
    <property type="match status" value="1"/>
</dbReference>
<evidence type="ECO:0000256" key="3">
    <source>
        <dbReference type="PIRSR" id="PIRSR623088-1"/>
    </source>
</evidence>
<feature type="non-terminal residue" evidence="7">
    <location>
        <position position="1"/>
    </location>
</feature>
<dbReference type="GO" id="GO:0046872">
    <property type="term" value="F:metal ion binding"/>
    <property type="evidence" value="ECO:0007669"/>
    <property type="project" value="UniProtKB-KW"/>
</dbReference>
<dbReference type="EMBL" id="SEYY01011616">
    <property type="protein sequence ID" value="KAB7501131.1"/>
    <property type="molecule type" value="Genomic_DNA"/>
</dbReference>
<comment type="caution">
    <text evidence="7">The sequence shown here is derived from an EMBL/GenBank/DDBJ whole genome shotgun (WGS) entry which is preliminary data.</text>
</comment>
<evidence type="ECO:0000256" key="5">
    <source>
        <dbReference type="PIRSR" id="PIRSR623088-3"/>
    </source>
</evidence>
<evidence type="ECO:0000313" key="8">
    <source>
        <dbReference type="Proteomes" id="UP000326759"/>
    </source>
</evidence>
<evidence type="ECO:0000259" key="6">
    <source>
        <dbReference type="PROSITE" id="PS51845"/>
    </source>
</evidence>
<dbReference type="Gene3D" id="1.10.1300.10">
    <property type="entry name" value="3'5'-cyclic nucleotide phosphodiesterase, catalytic domain"/>
    <property type="match status" value="1"/>
</dbReference>
<dbReference type="AlphaFoldDB" id="A0A5N5T3M0"/>
<evidence type="ECO:0000313" key="7">
    <source>
        <dbReference type="EMBL" id="KAB7501131.1"/>
    </source>
</evidence>